<dbReference type="SUPFAM" id="SSF52151">
    <property type="entry name" value="FabD/lysophospholipase-like"/>
    <property type="match status" value="1"/>
</dbReference>
<dbReference type="Pfam" id="PF08659">
    <property type="entry name" value="KR"/>
    <property type="match status" value="1"/>
</dbReference>
<dbReference type="CDD" id="cd00833">
    <property type="entry name" value="PKS"/>
    <property type="match status" value="1"/>
</dbReference>
<dbReference type="Gene3D" id="3.40.50.720">
    <property type="entry name" value="NAD(P)-binding Rossmann-like Domain"/>
    <property type="match status" value="1"/>
</dbReference>
<evidence type="ECO:0000256" key="3">
    <source>
        <dbReference type="ARBA" id="ARBA00022679"/>
    </source>
</evidence>
<keyword evidence="3" id="KW-0808">Transferase</keyword>
<gene>
    <name evidence="10" type="ORF">GCM10010357_13610</name>
</gene>
<evidence type="ECO:0000256" key="7">
    <source>
        <dbReference type="SAM" id="MobiDB-lite"/>
    </source>
</evidence>
<sequence length="2251" mass="233740">MTVATARRMVIGVSPFGEPDARLAAAVSSAGGLGVIDLGGDGRAARDALDLARLWTPGAFGVRVPADGAPMLDELRASGGDGPQVVLAAPGFPLHRGELCPGTVIAEVRSLREARTAVAAGADGLVARGGECGGPAGELSTFVLLQQLLGDDRITLPVWACGGIGPHTAAAAVLGGAAGVVLDVQLALLDEAGTAPGLAAALRLLDGTETHYADGRRTLDPHRPGLPGTLRGRPLPLGQDAFLARRFARKYGTAAVAVRAVRDAVERAARDGSAPGALRPGSPMSRALGTELPVAQGPMTRVSDRPGFAAAVADAGGLPFLALALAGPERTRALIEGARAALGDRPWGVGLLGFAPEDVRTAQLAAVRDLRPTHAIIAGGRPAHAADLERHGIRTFLHVPSPGLLEQFLAAGARRFVFEGAECGGHIGPRNSFPLWEAQLAVLEDFLDARPDQDRSAVEVLFAGGIHDERSAAMAAALASGIRARGAAAGVLMGTAYLFTEEAVARDAIRPLYQRQALAAERTAVLRTGPGQATRCLPSPYCRTHEEHREELAGRGMPDRQVWEELERLNLGRLRIAGKGVERVGDTLRDVDERRQLDEGLFMAGEASVLRTATTGVAALHHQVGHGAASFYEERSRALAPPPDGAQPAPEPLEIAVIGMACVFPQAPDLPAFWGNVLSGADAVTEVPPERWDPSVHHGPEATAHDVSTSKWGGFLPRVPFDPLRYGILPASLPAVEPVQLLALETAARALADAGYDRREMPRDRTCVIFGAEAGSDTSDAAALRAVLPSYLGRLPEELAARLPALTEDTFPGMLGNVIAGRIASHLDLGGAHYTVDAACASSLAAVEAACAQLRGGAADLALCGGADLHNGIKDYLLFSSVRVLSPTGRCRPFDADADGIALGEGVACLVLKRLTDAERDGDRVYAVIEAVGSSADGRSPGLTAPRREGQRAALERAYAQARVRPAEVGLVEAHGTGTAVGDRTELAALTEVFTASGAEPGSCAVGSVKSQIGHTKCAAGLAGMVKAALALHRGVRPPTLHLRRPDPSWRPDASPFVFHDRALPWARPVERRIAGVSAFGFGGTNFHVVLRGHGGSAPPSCGHDVWPAELLVLRGADDARELLRLTELNDGAGRPWRLRDLALTAARRTGGHPAGAAVVATSLDELPDQLRAVAAGEPGPGVHLPDRHDTPAGEVAVLFPGQGSQRPGMLAELFVAFPETQRHLRRAPADVLFPPAAFDAGTREAQRARLADTRHAQPALGAVCLAVHDVLKRLGVRAGMAAGHSYGELVALGAAGVLSSEAVLDLSVARAEAIVRAAGDEPGAMAVVAAEPGKAEALLDEGGLLGRAVVANHNAPAQSVVSGDAPAVEQVLAAAADAGLSTRRLPVPCAFHSPLVAGAVEEFAASLAGLPVRTPAFPVWSNTTADRYPETPADVRERLAGQIAAPVRFVEQIEAMYEAGARVFVEAGPGTVLTGLVRAILGTRPHLAVPFEPHPDAGLAGHLQALARLAVAGVPVAAERLFTGRDARVADPAAVPERAGWTVDGHLVRTADGAPLPGGLQPARRIGPLTPPSARTDDPGLLAEFLRTSREMVTAQRDVLLAYFGAGQAGHAGRGPDAPDVPALPEPVSVPVPAPVPVPASGPGTPVTATGPDLLTTVRTVISERTGYPLELIGPDLDLEAELSIDSIKRTEIVGELGRRLRAAAGPDRDASAEPELEDLLLARTAAALADRLGAGTGGGDRAEGAAATGRKEAPAADPRHDRTPGGAKSTARYLLRDVPLAGAPEPDDAVLRGRRFLVLAEDTPLARTLVERLRGLGAAARCDSRPDPEESRPHDDGVIHLTALTPGTVPVLPAGFPVFQAVLRGGPRWLLCARPAWEDTRTAGLSGFFRTVAQEYPGTLARVVTIDTDRPVTALADELVGELLAPDRCPVVRRTSDGTRLGPELHPAPLDCPDDGDTVKTALAAGLGPGSVALLAGGARGITARVAVTLAAAGCRVELLGRTDLSGTTEDPGPAQAPDLTALRTVLAGRGGLAPADVDREARRVLARREVAATLGEIAAVGGAARYHCLDLRDTDAVRTAVEEIHAGTGRIDAVVHAAGVVEDRLLADKRPDSFARVHGTKTDGARALLSAVRRLPEPPRLAVLFGSVAAVLGNRGQADYSAANDALAALGRHWRRTTPGRALTVHWGPWAPDPHHPGMVGPELARDLARNGIGLIDPEAGVRALFRELAHGDADIDEVVLAAPGRLL</sequence>
<dbReference type="Gene3D" id="3.20.20.70">
    <property type="entry name" value="Aldolase class I"/>
    <property type="match status" value="2"/>
</dbReference>
<dbReference type="InterPro" id="IPR013785">
    <property type="entry name" value="Aldolase_TIM"/>
</dbReference>
<dbReference type="PANTHER" id="PTHR43775">
    <property type="entry name" value="FATTY ACID SYNTHASE"/>
    <property type="match status" value="1"/>
</dbReference>
<dbReference type="InterPro" id="IPR050091">
    <property type="entry name" value="PKS_NRPS_Biosynth_Enz"/>
</dbReference>
<evidence type="ECO:0000259" key="8">
    <source>
        <dbReference type="PROSITE" id="PS50075"/>
    </source>
</evidence>
<evidence type="ECO:0000256" key="1">
    <source>
        <dbReference type="ARBA" id="ARBA00022450"/>
    </source>
</evidence>
<dbReference type="InterPro" id="IPR009081">
    <property type="entry name" value="PP-bd_ACP"/>
</dbReference>
<keyword evidence="1" id="KW-0596">Phosphopantetheine</keyword>
<keyword evidence="5" id="KW-0511">Multifunctional enzyme</keyword>
<dbReference type="SUPFAM" id="SSF51412">
    <property type="entry name" value="Inosine monophosphate dehydrogenase (IMPDH)"/>
    <property type="match status" value="2"/>
</dbReference>
<evidence type="ECO:0000256" key="6">
    <source>
        <dbReference type="ARBA" id="ARBA00023315"/>
    </source>
</evidence>
<dbReference type="PANTHER" id="PTHR43775:SF51">
    <property type="entry name" value="INACTIVE PHENOLPHTHIOCEROL SYNTHESIS POLYKETIDE SYNTHASE TYPE I PKS1-RELATED"/>
    <property type="match status" value="1"/>
</dbReference>
<dbReference type="SUPFAM" id="SSF51735">
    <property type="entry name" value="NAD(P)-binding Rossmann-fold domains"/>
    <property type="match status" value="2"/>
</dbReference>
<feature type="domain" description="Carrier" evidence="8">
    <location>
        <begin position="1653"/>
        <end position="1738"/>
    </location>
</feature>
<dbReference type="InterPro" id="IPR013968">
    <property type="entry name" value="PKS_KR"/>
</dbReference>
<accession>A0ABN0YFP2</accession>
<evidence type="ECO:0000313" key="11">
    <source>
        <dbReference type="Proteomes" id="UP001500879"/>
    </source>
</evidence>
<evidence type="ECO:0000256" key="5">
    <source>
        <dbReference type="ARBA" id="ARBA00023268"/>
    </source>
</evidence>
<dbReference type="Gene3D" id="1.10.1200.10">
    <property type="entry name" value="ACP-like"/>
    <property type="match status" value="1"/>
</dbReference>
<keyword evidence="2" id="KW-0597">Phosphoprotein</keyword>
<dbReference type="SMART" id="SM00822">
    <property type="entry name" value="PKS_KR"/>
    <property type="match status" value="1"/>
</dbReference>
<feature type="domain" description="Ketosynthase family 3 (KS3)" evidence="9">
    <location>
        <begin position="652"/>
        <end position="1093"/>
    </location>
</feature>
<evidence type="ECO:0000313" key="10">
    <source>
        <dbReference type="EMBL" id="GAA0394008.1"/>
    </source>
</evidence>
<dbReference type="Gene3D" id="3.40.47.10">
    <property type="match status" value="1"/>
</dbReference>
<dbReference type="InterPro" id="IPR016035">
    <property type="entry name" value="Acyl_Trfase/lysoPLipase"/>
</dbReference>
<dbReference type="InterPro" id="IPR014031">
    <property type="entry name" value="Ketoacyl_synth_C"/>
</dbReference>
<feature type="compositionally biased region" description="Basic and acidic residues" evidence="7">
    <location>
        <begin position="1751"/>
        <end position="1765"/>
    </location>
</feature>
<dbReference type="Pfam" id="PF00698">
    <property type="entry name" value="Acyl_transf_1"/>
    <property type="match status" value="1"/>
</dbReference>
<dbReference type="PROSITE" id="PS52004">
    <property type="entry name" value="KS3_2"/>
    <property type="match status" value="1"/>
</dbReference>
<dbReference type="InterPro" id="IPR014043">
    <property type="entry name" value="Acyl_transferase_dom"/>
</dbReference>
<dbReference type="Gene3D" id="3.40.366.10">
    <property type="entry name" value="Malonyl-Coenzyme A Acyl Carrier Protein, domain 2"/>
    <property type="match status" value="1"/>
</dbReference>
<dbReference type="InterPro" id="IPR057326">
    <property type="entry name" value="KR_dom"/>
</dbReference>
<dbReference type="InterPro" id="IPR014030">
    <property type="entry name" value="Ketoacyl_synth_N"/>
</dbReference>
<protein>
    <recommendedName>
        <fullName evidence="12">SDR family NAD(P)-dependent oxidoreductase</fullName>
    </recommendedName>
</protein>
<dbReference type="SMART" id="SM00825">
    <property type="entry name" value="PKS_KS"/>
    <property type="match status" value="1"/>
</dbReference>
<proteinExistence type="predicted"/>
<dbReference type="Proteomes" id="UP001500879">
    <property type="component" value="Unassembled WGS sequence"/>
</dbReference>
<organism evidence="10 11">
    <name type="scientific">Streptomyces luteireticuli</name>
    <dbReference type="NCBI Taxonomy" id="173858"/>
    <lineage>
        <taxon>Bacteria</taxon>
        <taxon>Bacillati</taxon>
        <taxon>Actinomycetota</taxon>
        <taxon>Actinomycetes</taxon>
        <taxon>Kitasatosporales</taxon>
        <taxon>Streptomycetaceae</taxon>
        <taxon>Streptomyces</taxon>
    </lineage>
</organism>
<name>A0ABN0YFP2_9ACTN</name>
<keyword evidence="11" id="KW-1185">Reference proteome</keyword>
<dbReference type="SUPFAM" id="SSF55048">
    <property type="entry name" value="Probable ACP-binding domain of malonyl-CoA ACP transacylase"/>
    <property type="match status" value="1"/>
</dbReference>
<dbReference type="Pfam" id="PF03060">
    <property type="entry name" value="NMO"/>
    <property type="match status" value="2"/>
</dbReference>
<dbReference type="InterPro" id="IPR020841">
    <property type="entry name" value="PKS_Beta-ketoAc_synthase_dom"/>
</dbReference>
<dbReference type="EMBL" id="BAAABX010000012">
    <property type="protein sequence ID" value="GAA0394008.1"/>
    <property type="molecule type" value="Genomic_DNA"/>
</dbReference>
<dbReference type="InterPro" id="IPR001227">
    <property type="entry name" value="Ac_transferase_dom_sf"/>
</dbReference>
<feature type="region of interest" description="Disordered" evidence="7">
    <location>
        <begin position="1734"/>
        <end position="1771"/>
    </location>
</feature>
<keyword evidence="6" id="KW-0012">Acyltransferase</keyword>
<dbReference type="SUPFAM" id="SSF47336">
    <property type="entry name" value="ACP-like"/>
    <property type="match status" value="1"/>
</dbReference>
<dbReference type="Pfam" id="PF02801">
    <property type="entry name" value="Ketoacyl-synt_C"/>
    <property type="match status" value="1"/>
</dbReference>
<dbReference type="PROSITE" id="PS50075">
    <property type="entry name" value="CARRIER"/>
    <property type="match status" value="1"/>
</dbReference>
<dbReference type="Pfam" id="PF00109">
    <property type="entry name" value="ketoacyl-synt"/>
    <property type="match status" value="1"/>
</dbReference>
<evidence type="ECO:0000256" key="4">
    <source>
        <dbReference type="ARBA" id="ARBA00023194"/>
    </source>
</evidence>
<evidence type="ECO:0008006" key="12">
    <source>
        <dbReference type="Google" id="ProtNLM"/>
    </source>
</evidence>
<dbReference type="InterPro" id="IPR016036">
    <property type="entry name" value="Malonyl_transacylase_ACP-bd"/>
</dbReference>
<keyword evidence="4" id="KW-0045">Antibiotic biosynthesis</keyword>
<dbReference type="SUPFAM" id="SSF53901">
    <property type="entry name" value="Thiolase-like"/>
    <property type="match status" value="1"/>
</dbReference>
<dbReference type="InterPro" id="IPR016039">
    <property type="entry name" value="Thiolase-like"/>
</dbReference>
<reference evidence="10 11" key="1">
    <citation type="journal article" date="2019" name="Int. J. Syst. Evol. Microbiol.">
        <title>The Global Catalogue of Microorganisms (GCM) 10K type strain sequencing project: providing services to taxonomists for standard genome sequencing and annotation.</title>
        <authorList>
            <consortium name="The Broad Institute Genomics Platform"/>
            <consortium name="The Broad Institute Genome Sequencing Center for Infectious Disease"/>
            <person name="Wu L."/>
            <person name="Ma J."/>
        </authorList>
    </citation>
    <scope>NUCLEOTIDE SEQUENCE [LARGE SCALE GENOMIC DNA]</scope>
    <source>
        <strain evidence="10 11">JCM 4788</strain>
    </source>
</reference>
<dbReference type="InterPro" id="IPR036736">
    <property type="entry name" value="ACP-like_sf"/>
</dbReference>
<comment type="caution">
    <text evidence="10">The sequence shown here is derived from an EMBL/GenBank/DDBJ whole genome shotgun (WGS) entry which is preliminary data.</text>
</comment>
<dbReference type="InterPro" id="IPR036291">
    <property type="entry name" value="NAD(P)-bd_dom_sf"/>
</dbReference>
<evidence type="ECO:0000259" key="9">
    <source>
        <dbReference type="PROSITE" id="PS52004"/>
    </source>
</evidence>
<evidence type="ECO:0000256" key="2">
    <source>
        <dbReference type="ARBA" id="ARBA00022553"/>
    </source>
</evidence>
<dbReference type="SMART" id="SM00827">
    <property type="entry name" value="PKS_AT"/>
    <property type="match status" value="1"/>
</dbReference>